<evidence type="ECO:0000313" key="2">
    <source>
        <dbReference type="Proteomes" id="UP001341259"/>
    </source>
</evidence>
<protein>
    <submittedName>
        <fullName evidence="1">Uncharacterized protein</fullName>
    </submittedName>
</protein>
<accession>A0ABZ1NXG4</accession>
<evidence type="ECO:0000313" key="1">
    <source>
        <dbReference type="EMBL" id="WUG96109.1"/>
    </source>
</evidence>
<proteinExistence type="predicted"/>
<gene>
    <name evidence="1" type="ORF">OHB29_25605</name>
</gene>
<dbReference type="RefSeq" id="WP_328342010.1">
    <property type="nucleotide sequence ID" value="NZ_CP107906.1"/>
</dbReference>
<organism evidence="1 2">
    <name type="scientific">Streptomyces violaceus</name>
    <name type="common">Streptomyces venezuelae</name>
    <dbReference type="NCBI Taxonomy" id="1936"/>
    <lineage>
        <taxon>Bacteria</taxon>
        <taxon>Bacillati</taxon>
        <taxon>Actinomycetota</taxon>
        <taxon>Actinomycetes</taxon>
        <taxon>Kitasatosporales</taxon>
        <taxon>Streptomycetaceae</taxon>
        <taxon>Streptomyces</taxon>
    </lineage>
</organism>
<name>A0ABZ1NXG4_STRVL</name>
<sequence>MLDLAVRVWDLARATGQEYRVDDVDPLLERLAGTVAELAPTARSTGVFAEPVRVAEGASALERLLGQTGRDPYWNGPAPAVVLPGTVEG</sequence>
<dbReference type="Proteomes" id="UP001341259">
    <property type="component" value="Chromosome"/>
</dbReference>
<keyword evidence="2" id="KW-1185">Reference proteome</keyword>
<reference evidence="1 2" key="1">
    <citation type="submission" date="2022-10" db="EMBL/GenBank/DDBJ databases">
        <title>The complete genomes of actinobacterial strains from the NBC collection.</title>
        <authorList>
            <person name="Joergensen T.S."/>
            <person name="Alvarez Arevalo M."/>
            <person name="Sterndorff E.B."/>
            <person name="Faurdal D."/>
            <person name="Vuksanovic O."/>
            <person name="Mourched A.-S."/>
            <person name="Charusanti P."/>
            <person name="Shaw S."/>
            <person name="Blin K."/>
            <person name="Weber T."/>
        </authorList>
    </citation>
    <scope>NUCLEOTIDE SEQUENCE [LARGE SCALE GENOMIC DNA]</scope>
    <source>
        <strain evidence="1 2">NBC_00456</strain>
    </source>
</reference>
<dbReference type="EMBL" id="CP107906">
    <property type="protein sequence ID" value="WUG96109.1"/>
    <property type="molecule type" value="Genomic_DNA"/>
</dbReference>